<reference evidence="1" key="1">
    <citation type="submission" date="2020-08" db="EMBL/GenBank/DDBJ databases">
        <title>Genomic Encyclopedia of Type Strains, Phase IV (KMG-V): Genome sequencing to study the core and pangenomes of soil and plant-associated prokaryotes.</title>
        <authorList>
            <person name="Whitman W."/>
        </authorList>
    </citation>
    <scope>NUCLEOTIDE SEQUENCE</scope>
    <source>
        <strain evidence="1">M8UP15</strain>
    </source>
</reference>
<dbReference type="EMBL" id="JACHEA010000001">
    <property type="protein sequence ID" value="MBB5338805.1"/>
    <property type="molecule type" value="Genomic_DNA"/>
</dbReference>
<gene>
    <name evidence="1" type="ORF">HDF13_001138</name>
</gene>
<proteinExistence type="predicted"/>
<comment type="caution">
    <text evidence="1">The sequence shown here is derived from an EMBL/GenBank/DDBJ whole genome shotgun (WGS) entry which is preliminary data.</text>
</comment>
<accession>A0ACC5NW71</accession>
<dbReference type="Proteomes" id="UP000569005">
    <property type="component" value="Unassembled WGS sequence"/>
</dbReference>
<name>A0ACC5NW71_9BACT</name>
<sequence>MDQNVINSQKHASTKKFTDPDGRVFVYDPLTTLYKPENTTHSKAYENQKYRAESCGHPVIEIRRDWFVFIITTAISIATFLVVACYTYYAALQVTASEAATDVARKALRDSGRSLGFTLHKLDEQVHATNSLVTEQHLTSRPYVGVEGVTPINDPKTRIFRFDVRVKNFGIRPAGDFACHFEQFVGGRPIATRSAKTRNSTLFPTEVVHLIGDIPVSEYPDVMAGKTELVIRVYLSYKDGKNDYSHDAEYRYNSDLKGFGYFGVPNQSPPNPPAF</sequence>
<organism evidence="1 2">
    <name type="scientific">Tunturiibacter gelidiferens</name>
    <dbReference type="NCBI Taxonomy" id="3069689"/>
    <lineage>
        <taxon>Bacteria</taxon>
        <taxon>Pseudomonadati</taxon>
        <taxon>Acidobacteriota</taxon>
        <taxon>Terriglobia</taxon>
        <taxon>Terriglobales</taxon>
        <taxon>Acidobacteriaceae</taxon>
        <taxon>Tunturiibacter</taxon>
    </lineage>
</organism>
<evidence type="ECO:0000313" key="1">
    <source>
        <dbReference type="EMBL" id="MBB5338805.1"/>
    </source>
</evidence>
<evidence type="ECO:0000313" key="2">
    <source>
        <dbReference type="Proteomes" id="UP000569005"/>
    </source>
</evidence>
<keyword evidence="2" id="KW-1185">Reference proteome</keyword>
<protein>
    <submittedName>
        <fullName evidence="1">Uncharacterized protein</fullName>
    </submittedName>
</protein>